<dbReference type="InterPro" id="IPR036691">
    <property type="entry name" value="Endo/exonu/phosph_ase_sf"/>
</dbReference>
<dbReference type="Pfam" id="PF03372">
    <property type="entry name" value="Exo_endo_phos"/>
    <property type="match status" value="1"/>
</dbReference>
<feature type="domain" description="Endonuclease/exonuclease/phosphatase" evidence="1">
    <location>
        <begin position="9"/>
        <end position="85"/>
    </location>
</feature>
<dbReference type="Proteomes" id="UP000823388">
    <property type="component" value="Chromosome 6N"/>
</dbReference>
<feature type="non-terminal residue" evidence="2">
    <location>
        <position position="101"/>
    </location>
</feature>
<gene>
    <name evidence="2" type="ORF">PVAP13_6NG087545</name>
</gene>
<accession>A0A8T0QVQ4</accession>
<name>A0A8T0QVQ4_PANVG</name>
<dbReference type="EMBL" id="CM029048">
    <property type="protein sequence ID" value="KAG2577120.1"/>
    <property type="molecule type" value="Genomic_DNA"/>
</dbReference>
<reference evidence="2" key="1">
    <citation type="submission" date="2020-05" db="EMBL/GenBank/DDBJ databases">
        <title>WGS assembly of Panicum virgatum.</title>
        <authorList>
            <person name="Lovell J.T."/>
            <person name="Jenkins J."/>
            <person name="Shu S."/>
            <person name="Juenger T.E."/>
            <person name="Schmutz J."/>
        </authorList>
    </citation>
    <scope>NUCLEOTIDE SEQUENCE</scope>
    <source>
        <strain evidence="2">AP13</strain>
    </source>
</reference>
<proteinExistence type="predicted"/>
<dbReference type="InterPro" id="IPR005135">
    <property type="entry name" value="Endo/exonuclease/phosphatase"/>
</dbReference>
<dbReference type="Gene3D" id="3.60.10.10">
    <property type="entry name" value="Endonuclease/exonuclease/phosphatase"/>
    <property type="match status" value="1"/>
</dbReference>
<evidence type="ECO:0000313" key="3">
    <source>
        <dbReference type="Proteomes" id="UP000823388"/>
    </source>
</evidence>
<keyword evidence="3" id="KW-1185">Reference proteome</keyword>
<sequence>MNRNWNILCWNVRGINSQAKWDALRNKIDESSCAIMCIQETKRDSFDASYIRNFAPRRLDNFDFIPSIGSSGGMLILWNSSIFTGVVLEKKQFALTISFTS</sequence>
<dbReference type="AlphaFoldDB" id="A0A8T0QVQ4"/>
<dbReference type="GO" id="GO:0003824">
    <property type="term" value="F:catalytic activity"/>
    <property type="evidence" value="ECO:0007669"/>
    <property type="project" value="InterPro"/>
</dbReference>
<dbReference type="SUPFAM" id="SSF56219">
    <property type="entry name" value="DNase I-like"/>
    <property type="match status" value="1"/>
</dbReference>
<organism evidence="2 3">
    <name type="scientific">Panicum virgatum</name>
    <name type="common">Blackwell switchgrass</name>
    <dbReference type="NCBI Taxonomy" id="38727"/>
    <lineage>
        <taxon>Eukaryota</taxon>
        <taxon>Viridiplantae</taxon>
        <taxon>Streptophyta</taxon>
        <taxon>Embryophyta</taxon>
        <taxon>Tracheophyta</taxon>
        <taxon>Spermatophyta</taxon>
        <taxon>Magnoliopsida</taxon>
        <taxon>Liliopsida</taxon>
        <taxon>Poales</taxon>
        <taxon>Poaceae</taxon>
        <taxon>PACMAD clade</taxon>
        <taxon>Panicoideae</taxon>
        <taxon>Panicodae</taxon>
        <taxon>Paniceae</taxon>
        <taxon>Panicinae</taxon>
        <taxon>Panicum</taxon>
        <taxon>Panicum sect. Hiantes</taxon>
    </lineage>
</organism>
<comment type="caution">
    <text evidence="2">The sequence shown here is derived from an EMBL/GenBank/DDBJ whole genome shotgun (WGS) entry which is preliminary data.</text>
</comment>
<protein>
    <recommendedName>
        <fullName evidence="1">Endonuclease/exonuclease/phosphatase domain-containing protein</fullName>
    </recommendedName>
</protein>
<evidence type="ECO:0000259" key="1">
    <source>
        <dbReference type="Pfam" id="PF03372"/>
    </source>
</evidence>
<evidence type="ECO:0000313" key="2">
    <source>
        <dbReference type="EMBL" id="KAG2577120.1"/>
    </source>
</evidence>